<evidence type="ECO:0000259" key="8">
    <source>
        <dbReference type="Pfam" id="PF01248"/>
    </source>
</evidence>
<comment type="function">
    <text evidence="6">Required for ribosome biogenesis. Part of a complex which catalyzes pseudouridylation of rRNA. This involves the isomerization of uridine such that the ribose is subsequently attached to C5, instead of the normal N1. Pseudouridine ('psi') residues may serve to stabilize the conformation of rRNAs.</text>
</comment>
<feature type="compositionally biased region" description="Basic and acidic residues" evidence="7">
    <location>
        <begin position="1"/>
        <end position="13"/>
    </location>
</feature>
<evidence type="ECO:0000256" key="1">
    <source>
        <dbReference type="ARBA" id="ARBA00004604"/>
    </source>
</evidence>
<comment type="similarity">
    <text evidence="2 6">Belongs to the eukaryotic ribosomal protein eL8 family.</text>
</comment>
<dbReference type="EMBL" id="CP111023">
    <property type="protein sequence ID" value="WAR21548.1"/>
    <property type="molecule type" value="Genomic_DNA"/>
</dbReference>
<dbReference type="SUPFAM" id="SSF55315">
    <property type="entry name" value="L30e-like"/>
    <property type="match status" value="1"/>
</dbReference>
<keyword evidence="3 6" id="KW-0694">RNA-binding</keyword>
<evidence type="ECO:0000256" key="2">
    <source>
        <dbReference type="ARBA" id="ARBA00007337"/>
    </source>
</evidence>
<organism evidence="9 10">
    <name type="scientific">Mya arenaria</name>
    <name type="common">Soft-shell clam</name>
    <dbReference type="NCBI Taxonomy" id="6604"/>
    <lineage>
        <taxon>Eukaryota</taxon>
        <taxon>Metazoa</taxon>
        <taxon>Spiralia</taxon>
        <taxon>Lophotrochozoa</taxon>
        <taxon>Mollusca</taxon>
        <taxon>Bivalvia</taxon>
        <taxon>Autobranchia</taxon>
        <taxon>Heteroconchia</taxon>
        <taxon>Euheterodonta</taxon>
        <taxon>Imparidentia</taxon>
        <taxon>Neoheterodontei</taxon>
        <taxon>Myida</taxon>
        <taxon>Myoidea</taxon>
        <taxon>Myidae</taxon>
        <taxon>Mya</taxon>
    </lineage>
</organism>
<dbReference type="PRINTS" id="PR00881">
    <property type="entry name" value="L7ARS6FAMILY"/>
</dbReference>
<evidence type="ECO:0000256" key="3">
    <source>
        <dbReference type="ARBA" id="ARBA00022884"/>
    </source>
</evidence>
<proteinExistence type="inferred from homology"/>
<evidence type="ECO:0000256" key="6">
    <source>
        <dbReference type="RuleBase" id="RU366039"/>
    </source>
</evidence>
<comment type="function">
    <text evidence="6">Common component of the spliceosome and rRNA processing machinery.</text>
</comment>
<dbReference type="Proteomes" id="UP001164746">
    <property type="component" value="Chromosome 12"/>
</dbReference>
<keyword evidence="4 6" id="KW-0539">Nucleus</keyword>
<sequence length="155" mass="17379">MGKEKKEKRKSENLDDTQNSQDSKESWEQKLQNMNAISKPLASRKLTKKICKTIKKANGFKHTVKGIREVQKTVRKGGKGLVIFAGDISPIDVYSHMPVACEDAGLPYCYVPSREDIGSALGKSGCIIVMVKRHDDYADLYDEMFNSAITRLSDH</sequence>
<name>A0ABY7FLK0_MYAAR</name>
<reference evidence="9" key="1">
    <citation type="submission" date="2022-11" db="EMBL/GenBank/DDBJ databases">
        <title>Centuries of genome instability and evolution in soft-shell clam transmissible cancer (bioRxiv).</title>
        <authorList>
            <person name="Hart S.F.M."/>
            <person name="Yonemitsu M.A."/>
            <person name="Giersch R.M."/>
            <person name="Beal B.F."/>
            <person name="Arriagada G."/>
            <person name="Davis B.W."/>
            <person name="Ostrander E.A."/>
            <person name="Goff S.P."/>
            <person name="Metzger M.J."/>
        </authorList>
    </citation>
    <scope>NUCLEOTIDE SEQUENCE</scope>
    <source>
        <strain evidence="9">MELC-2E11</strain>
        <tissue evidence="9">Siphon/mantle</tissue>
    </source>
</reference>
<evidence type="ECO:0000256" key="4">
    <source>
        <dbReference type="ARBA" id="ARBA00023242"/>
    </source>
</evidence>
<accession>A0ABY7FLK0</accession>
<dbReference type="PANTHER" id="PTHR23105">
    <property type="entry name" value="RIBOSOMAL PROTEIN L7AE FAMILY MEMBER"/>
    <property type="match status" value="1"/>
</dbReference>
<evidence type="ECO:0000313" key="9">
    <source>
        <dbReference type="EMBL" id="WAR21548.1"/>
    </source>
</evidence>
<keyword evidence="10" id="KW-1185">Reference proteome</keyword>
<evidence type="ECO:0000313" key="10">
    <source>
        <dbReference type="Proteomes" id="UP001164746"/>
    </source>
</evidence>
<keyword evidence="5 6" id="KW-0687">Ribonucleoprotein</keyword>
<dbReference type="InterPro" id="IPR050257">
    <property type="entry name" value="eL8/uL1-like"/>
</dbReference>
<dbReference type="Gene3D" id="3.30.1330.30">
    <property type="match status" value="1"/>
</dbReference>
<feature type="region of interest" description="Disordered" evidence="7">
    <location>
        <begin position="1"/>
        <end position="30"/>
    </location>
</feature>
<protein>
    <recommendedName>
        <fullName evidence="6">H/ACA ribonucleoprotein complex subunit 2</fullName>
    </recommendedName>
    <alternativeName>
        <fullName evidence="6">Nucleolar protein family A member 2</fullName>
    </alternativeName>
</protein>
<evidence type="ECO:0000256" key="7">
    <source>
        <dbReference type="SAM" id="MobiDB-lite"/>
    </source>
</evidence>
<evidence type="ECO:0000256" key="5">
    <source>
        <dbReference type="ARBA" id="ARBA00023274"/>
    </source>
</evidence>
<dbReference type="InterPro" id="IPR029064">
    <property type="entry name" value="Ribosomal_eL30-like_sf"/>
</dbReference>
<dbReference type="PRINTS" id="PR00883">
    <property type="entry name" value="NUCLEARHMG"/>
</dbReference>
<gene>
    <name evidence="9" type="ORF">MAR_015522</name>
</gene>
<dbReference type="InterPro" id="IPR004038">
    <property type="entry name" value="Ribosomal_eL8/eL30/eS12/Gad45"/>
</dbReference>
<dbReference type="InterPro" id="IPR002415">
    <property type="entry name" value="H/ACA_rnp_Nhp2-like"/>
</dbReference>
<dbReference type="InterPro" id="IPR018492">
    <property type="entry name" value="Ribosomal_eL8/Nhp2"/>
</dbReference>
<comment type="subcellular location">
    <subcellularLocation>
        <location evidence="1 6">Nucleus</location>
        <location evidence="1 6">Nucleolus</location>
    </subcellularLocation>
</comment>
<feature type="domain" description="Ribosomal protein eL8/eL30/eS12/Gadd45" evidence="8">
    <location>
        <begin position="49"/>
        <end position="140"/>
    </location>
</feature>
<dbReference type="Pfam" id="PF01248">
    <property type="entry name" value="Ribosomal_L7Ae"/>
    <property type="match status" value="1"/>
</dbReference>